<protein>
    <submittedName>
        <fullName evidence="2">VOC family protein</fullName>
    </submittedName>
</protein>
<dbReference type="Pfam" id="PF00903">
    <property type="entry name" value="Glyoxalase"/>
    <property type="match status" value="1"/>
</dbReference>
<feature type="domain" description="VOC" evidence="1">
    <location>
        <begin position="1"/>
        <end position="121"/>
    </location>
</feature>
<comment type="caution">
    <text evidence="2">The sequence shown here is derived from an EMBL/GenBank/DDBJ whole genome shotgun (WGS) entry which is preliminary data.</text>
</comment>
<organism evidence="2 3">
    <name type="scientific">Parvularcula maris</name>
    <dbReference type="NCBI Taxonomy" id="2965077"/>
    <lineage>
        <taxon>Bacteria</taxon>
        <taxon>Pseudomonadati</taxon>
        <taxon>Pseudomonadota</taxon>
        <taxon>Alphaproteobacteria</taxon>
        <taxon>Parvularculales</taxon>
        <taxon>Parvularculaceae</taxon>
        <taxon>Parvularcula</taxon>
    </lineage>
</organism>
<proteinExistence type="predicted"/>
<dbReference type="InterPro" id="IPR037523">
    <property type="entry name" value="VOC_core"/>
</dbReference>
<keyword evidence="3" id="KW-1185">Reference proteome</keyword>
<gene>
    <name evidence="2" type="ORF">NOG11_03875</name>
</gene>
<dbReference type="PANTHER" id="PTHR35006:SF1">
    <property type="entry name" value="BLL2941 PROTEIN"/>
    <property type="match status" value="1"/>
</dbReference>
<dbReference type="AlphaFoldDB" id="A0A9X2RJB7"/>
<dbReference type="PANTHER" id="PTHR35006">
    <property type="entry name" value="GLYOXALASE FAMILY PROTEIN (AFU_ORTHOLOGUE AFUA_5G14830)"/>
    <property type="match status" value="1"/>
</dbReference>
<dbReference type="Gene3D" id="3.10.180.10">
    <property type="entry name" value="2,3-Dihydroxybiphenyl 1,2-Dioxygenase, domain 1"/>
    <property type="match status" value="1"/>
</dbReference>
<name>A0A9X2RJB7_9PROT</name>
<dbReference type="Proteomes" id="UP001142610">
    <property type="component" value="Unassembled WGS sequence"/>
</dbReference>
<sequence length="124" mass="13298">MLAYVTIGTNDLPKAKDFYAELLSILEANVLMEGDQQVGIGKNFSEPLIVLTKPFNGEKASVGNGMMVALLAGSREKVDSLHAKALELGGEDEGEPGVRGEQFYMAYARDLDGNKLAFYAPAKG</sequence>
<dbReference type="PROSITE" id="PS51819">
    <property type="entry name" value="VOC"/>
    <property type="match status" value="1"/>
</dbReference>
<evidence type="ECO:0000313" key="2">
    <source>
        <dbReference type="EMBL" id="MCQ8184518.1"/>
    </source>
</evidence>
<dbReference type="CDD" id="cd07262">
    <property type="entry name" value="VOC_like"/>
    <property type="match status" value="1"/>
</dbReference>
<dbReference type="EMBL" id="JANIBC010000002">
    <property type="protein sequence ID" value="MCQ8184518.1"/>
    <property type="molecule type" value="Genomic_DNA"/>
</dbReference>
<dbReference type="RefSeq" id="WP_256618350.1">
    <property type="nucleotide sequence ID" value="NZ_JANIBC010000002.1"/>
</dbReference>
<dbReference type="SUPFAM" id="SSF54593">
    <property type="entry name" value="Glyoxalase/Bleomycin resistance protein/Dihydroxybiphenyl dioxygenase"/>
    <property type="match status" value="1"/>
</dbReference>
<reference evidence="2" key="1">
    <citation type="submission" date="2022-07" db="EMBL/GenBank/DDBJ databases">
        <title>Parvularcula maris sp. nov., an algicidal bacterium isolated from seawater.</title>
        <authorList>
            <person name="Li F."/>
        </authorList>
    </citation>
    <scope>NUCLEOTIDE SEQUENCE</scope>
    <source>
        <strain evidence="2">BGMRC 0090</strain>
    </source>
</reference>
<dbReference type="InterPro" id="IPR029068">
    <property type="entry name" value="Glyas_Bleomycin-R_OHBP_Dase"/>
</dbReference>
<dbReference type="InterPro" id="IPR004360">
    <property type="entry name" value="Glyas_Fos-R_dOase_dom"/>
</dbReference>
<evidence type="ECO:0000259" key="1">
    <source>
        <dbReference type="PROSITE" id="PS51819"/>
    </source>
</evidence>
<evidence type="ECO:0000313" key="3">
    <source>
        <dbReference type="Proteomes" id="UP001142610"/>
    </source>
</evidence>
<accession>A0A9X2RJB7</accession>